<evidence type="ECO:0000256" key="4">
    <source>
        <dbReference type="ARBA" id="ARBA00022989"/>
    </source>
</evidence>
<evidence type="ECO:0000256" key="2">
    <source>
        <dbReference type="ARBA" id="ARBA00022475"/>
    </source>
</evidence>
<reference evidence="9 10" key="1">
    <citation type="submission" date="2018-08" db="EMBL/GenBank/DDBJ databases">
        <title>Wenzhouxiangella salilacus sp. nov., a novel bacterium isolated from a saline lake in Xinjiang Province, China.</title>
        <authorList>
            <person name="Han S."/>
        </authorList>
    </citation>
    <scope>NUCLEOTIDE SEQUENCE [LARGE SCALE GENOMIC DNA]</scope>
    <source>
        <strain evidence="9 10">XDB06</strain>
    </source>
</reference>
<evidence type="ECO:0000313" key="10">
    <source>
        <dbReference type="Proteomes" id="UP000260351"/>
    </source>
</evidence>
<sequence>MAGPRYHPGRTGAALQHAGRRGALHRTDRPSPGRRSGLNDLQHKRIALALAALVLSVILAFAVALTDVGQASVLRLIGQLEGLVANYYWPGVFVYIVAFAVLITLTLPAATVFTIAGGFLFGASVGSAAALAGMTLGALLTFALMRLLRVREDSAFLRKGRAQALFELMDRNAVFYVTLLRIVPVAPCFAVNAGAAITRIDVTRFMVASIIGLTPSAIVYGGVGSGLDTLLEARSVMSPTLLLEPAIGLPMLGVVLLICLSWLLRHRLPGLNPES</sequence>
<keyword evidence="5 6" id="KW-0472">Membrane</keyword>
<feature type="domain" description="VTT" evidence="8">
    <location>
        <begin position="110"/>
        <end position="225"/>
    </location>
</feature>
<accession>A0A3E1KBQ0</accession>
<dbReference type="PANTHER" id="PTHR12677:SF59">
    <property type="entry name" value="GOLGI APPARATUS MEMBRANE PROTEIN TVP38-RELATED"/>
    <property type="match status" value="1"/>
</dbReference>
<proteinExistence type="inferred from homology"/>
<evidence type="ECO:0000256" key="7">
    <source>
        <dbReference type="SAM" id="MobiDB-lite"/>
    </source>
</evidence>
<comment type="caution">
    <text evidence="9">The sequence shown here is derived from an EMBL/GenBank/DDBJ whole genome shotgun (WGS) entry which is preliminary data.</text>
</comment>
<evidence type="ECO:0000259" key="8">
    <source>
        <dbReference type="Pfam" id="PF09335"/>
    </source>
</evidence>
<dbReference type="EMBL" id="QUZK01000014">
    <property type="protein sequence ID" value="RFF32032.1"/>
    <property type="molecule type" value="Genomic_DNA"/>
</dbReference>
<keyword evidence="4 6" id="KW-1133">Transmembrane helix</keyword>
<dbReference type="Pfam" id="PF09335">
    <property type="entry name" value="VTT_dom"/>
    <property type="match status" value="1"/>
</dbReference>
<keyword evidence="2 6" id="KW-1003">Cell membrane</keyword>
<gene>
    <name evidence="9" type="ORF">DZC52_03300</name>
</gene>
<feature type="region of interest" description="Disordered" evidence="7">
    <location>
        <begin position="1"/>
        <end position="36"/>
    </location>
</feature>
<dbReference type="Proteomes" id="UP000260351">
    <property type="component" value="Unassembled WGS sequence"/>
</dbReference>
<dbReference type="OrthoDB" id="9800167at2"/>
<evidence type="ECO:0000313" key="9">
    <source>
        <dbReference type="EMBL" id="RFF32032.1"/>
    </source>
</evidence>
<comment type="similarity">
    <text evidence="6">Belongs to the TVP38/TMEM64 family.</text>
</comment>
<dbReference type="InterPro" id="IPR032816">
    <property type="entry name" value="VTT_dom"/>
</dbReference>
<keyword evidence="3 6" id="KW-0812">Transmembrane</keyword>
<feature type="transmembrane region" description="Helical" evidence="6">
    <location>
        <begin position="247"/>
        <end position="264"/>
    </location>
</feature>
<feature type="transmembrane region" description="Helical" evidence="6">
    <location>
        <begin position="46"/>
        <end position="65"/>
    </location>
</feature>
<dbReference type="AlphaFoldDB" id="A0A3E1KBQ0"/>
<dbReference type="GO" id="GO:0005886">
    <property type="term" value="C:plasma membrane"/>
    <property type="evidence" value="ECO:0007669"/>
    <property type="project" value="UniProtKB-SubCell"/>
</dbReference>
<feature type="transmembrane region" description="Helical" evidence="6">
    <location>
        <begin position="92"/>
        <end position="121"/>
    </location>
</feature>
<evidence type="ECO:0000256" key="3">
    <source>
        <dbReference type="ARBA" id="ARBA00022692"/>
    </source>
</evidence>
<keyword evidence="10" id="KW-1185">Reference proteome</keyword>
<dbReference type="InterPro" id="IPR015414">
    <property type="entry name" value="TMEM64"/>
</dbReference>
<organism evidence="9 10">
    <name type="scientific">Wenzhouxiangella sediminis</name>
    <dbReference type="NCBI Taxonomy" id="1792836"/>
    <lineage>
        <taxon>Bacteria</taxon>
        <taxon>Pseudomonadati</taxon>
        <taxon>Pseudomonadota</taxon>
        <taxon>Gammaproteobacteria</taxon>
        <taxon>Chromatiales</taxon>
        <taxon>Wenzhouxiangellaceae</taxon>
        <taxon>Wenzhouxiangella</taxon>
    </lineage>
</organism>
<comment type="subcellular location">
    <subcellularLocation>
        <location evidence="1 6">Cell membrane</location>
        <topology evidence="1 6">Multi-pass membrane protein</topology>
    </subcellularLocation>
</comment>
<dbReference type="PANTHER" id="PTHR12677">
    <property type="entry name" value="GOLGI APPARATUS MEMBRANE PROTEIN TVP38-RELATED"/>
    <property type="match status" value="1"/>
</dbReference>
<feature type="transmembrane region" description="Helical" evidence="6">
    <location>
        <begin position="205"/>
        <end position="227"/>
    </location>
</feature>
<feature type="transmembrane region" description="Helical" evidence="6">
    <location>
        <begin position="128"/>
        <end position="148"/>
    </location>
</feature>
<name>A0A3E1KBQ0_9GAMM</name>
<evidence type="ECO:0000256" key="1">
    <source>
        <dbReference type="ARBA" id="ARBA00004651"/>
    </source>
</evidence>
<evidence type="ECO:0000256" key="6">
    <source>
        <dbReference type="RuleBase" id="RU366058"/>
    </source>
</evidence>
<protein>
    <recommendedName>
        <fullName evidence="6">TVP38/TMEM64 family membrane protein</fullName>
    </recommendedName>
</protein>
<evidence type="ECO:0000256" key="5">
    <source>
        <dbReference type="ARBA" id="ARBA00023136"/>
    </source>
</evidence>
<feature type="transmembrane region" description="Helical" evidence="6">
    <location>
        <begin position="173"/>
        <end position="193"/>
    </location>
</feature>